<accession>A0A3Q9FRT7</accession>
<protein>
    <submittedName>
        <fullName evidence="2">Uncharacterized protein</fullName>
    </submittedName>
</protein>
<keyword evidence="1" id="KW-0812">Transmembrane</keyword>
<dbReference type="RefSeq" id="WP_126619104.1">
    <property type="nucleotide sequence ID" value="NZ_CP034563.1"/>
</dbReference>
<dbReference type="KEGG" id="fll:EI427_22055"/>
<keyword evidence="1" id="KW-1133">Transmembrane helix</keyword>
<feature type="transmembrane region" description="Helical" evidence="1">
    <location>
        <begin position="12"/>
        <end position="32"/>
    </location>
</feature>
<sequence length="270" mass="31426">MKLLLRKFLNLVKYFTILSCTIIIISIGFLSFRELFHTNKGQSVSHGTRFNGTLERGWLLPYRGENYGSFSGISYYLMDNAYVNNKVSRSVLDSYESLNNTISNDCFYYYMECSDHSGGNLYLHRSHENGLSIDFMIPKQQEGKPYTFLDHWGLFHYFLETDYLGNYKQRYSLLNFLNPLLSKIIGKVFIPSNISNDFRKVADHILALDIACKKNGISIKQVIIRIEFKEKIFSTPSGQKLLSRGVYFAKKLPPEVNEMHDEHYHIDFNI</sequence>
<keyword evidence="3" id="KW-1185">Reference proteome</keyword>
<keyword evidence="1" id="KW-0472">Membrane</keyword>
<dbReference type="OrthoDB" id="1467367at2"/>
<dbReference type="EMBL" id="CP034563">
    <property type="protein sequence ID" value="AZQ64913.1"/>
    <property type="molecule type" value="Genomic_DNA"/>
</dbReference>
<dbReference type="InterPro" id="IPR009045">
    <property type="entry name" value="Zn_M74/Hedgehog-like"/>
</dbReference>
<organism evidence="2 3">
    <name type="scientific">Flammeovirga pectinis</name>
    <dbReference type="NCBI Taxonomy" id="2494373"/>
    <lineage>
        <taxon>Bacteria</taxon>
        <taxon>Pseudomonadati</taxon>
        <taxon>Bacteroidota</taxon>
        <taxon>Cytophagia</taxon>
        <taxon>Cytophagales</taxon>
        <taxon>Flammeovirgaceae</taxon>
        <taxon>Flammeovirga</taxon>
    </lineage>
</organism>
<evidence type="ECO:0000313" key="3">
    <source>
        <dbReference type="Proteomes" id="UP000267268"/>
    </source>
</evidence>
<name>A0A3Q9FRT7_9BACT</name>
<dbReference type="Proteomes" id="UP000267268">
    <property type="component" value="Chromosome 2"/>
</dbReference>
<evidence type="ECO:0000256" key="1">
    <source>
        <dbReference type="SAM" id="Phobius"/>
    </source>
</evidence>
<gene>
    <name evidence="2" type="ORF">EI427_22055</name>
</gene>
<dbReference type="AlphaFoldDB" id="A0A3Q9FRT7"/>
<dbReference type="Gene3D" id="3.30.1380.10">
    <property type="match status" value="1"/>
</dbReference>
<proteinExistence type="predicted"/>
<evidence type="ECO:0000313" key="2">
    <source>
        <dbReference type="EMBL" id="AZQ64913.1"/>
    </source>
</evidence>
<dbReference type="SUPFAM" id="SSF55166">
    <property type="entry name" value="Hedgehog/DD-peptidase"/>
    <property type="match status" value="1"/>
</dbReference>
<reference evidence="2 3" key="1">
    <citation type="submission" date="2018-12" db="EMBL/GenBank/DDBJ databases">
        <title>Flammeovirga pectinis sp. nov., isolated from the gut of the Korean scallop, Patinopecten yessoensis.</title>
        <authorList>
            <person name="Bae J.-W."/>
            <person name="Jeong Y.-S."/>
            <person name="Kang W."/>
        </authorList>
    </citation>
    <scope>NUCLEOTIDE SEQUENCE [LARGE SCALE GENOMIC DNA]</scope>
    <source>
        <strain evidence="2 3">L12M1</strain>
    </source>
</reference>